<accession>D7L229</accession>
<protein>
    <recommendedName>
        <fullName evidence="2">Transketolase-like pyrimidine-binding domain-containing protein</fullName>
    </recommendedName>
</protein>
<dbReference type="SUPFAM" id="SSF52518">
    <property type="entry name" value="Thiamin diphosphate-binding fold (THDP-binding)"/>
    <property type="match status" value="1"/>
</dbReference>
<dbReference type="Gene3D" id="3.40.50.970">
    <property type="match status" value="1"/>
</dbReference>
<proteinExistence type="predicted"/>
<keyword evidence="4" id="KW-1185">Reference proteome</keyword>
<dbReference type="eggNOG" id="KOG0523">
    <property type="taxonomic scope" value="Eukaryota"/>
</dbReference>
<comment type="cofactor">
    <cofactor evidence="1">
        <name>thiamine diphosphate</name>
        <dbReference type="ChEBI" id="CHEBI:58937"/>
    </cofactor>
</comment>
<dbReference type="PANTHER" id="PTHR43522">
    <property type="entry name" value="TRANSKETOLASE"/>
    <property type="match status" value="1"/>
</dbReference>
<evidence type="ECO:0000259" key="2">
    <source>
        <dbReference type="Pfam" id="PF02779"/>
    </source>
</evidence>
<evidence type="ECO:0000256" key="1">
    <source>
        <dbReference type="ARBA" id="ARBA00001964"/>
    </source>
</evidence>
<sequence>MGSTVWELSATALPFTAPVLPHTAQLSFCLLTTVRISALSEASVIYVMTHDSIGLGEDGPTHQPIDPFWFK</sequence>
<dbReference type="InterPro" id="IPR005475">
    <property type="entry name" value="Transketolase-like_Pyr-bd"/>
</dbReference>
<dbReference type="AlphaFoldDB" id="D7L229"/>
<reference evidence="4" key="1">
    <citation type="journal article" date="2011" name="Nat. Genet.">
        <title>The Arabidopsis lyrata genome sequence and the basis of rapid genome size change.</title>
        <authorList>
            <person name="Hu T.T."/>
            <person name="Pattyn P."/>
            <person name="Bakker E.G."/>
            <person name="Cao J."/>
            <person name="Cheng J.-F."/>
            <person name="Clark R.M."/>
            <person name="Fahlgren N."/>
            <person name="Fawcett J.A."/>
            <person name="Grimwood J."/>
            <person name="Gundlach H."/>
            <person name="Haberer G."/>
            <person name="Hollister J.D."/>
            <person name="Ossowski S."/>
            <person name="Ottilar R.P."/>
            <person name="Salamov A.A."/>
            <person name="Schneeberger K."/>
            <person name="Spannagl M."/>
            <person name="Wang X."/>
            <person name="Yang L."/>
            <person name="Nasrallah M.E."/>
            <person name="Bergelson J."/>
            <person name="Carrington J.C."/>
            <person name="Gaut B.S."/>
            <person name="Schmutz J."/>
            <person name="Mayer K.F.X."/>
            <person name="Van de Peer Y."/>
            <person name="Grigoriev I.V."/>
            <person name="Nordborg M."/>
            <person name="Weigel D."/>
            <person name="Guo Y.-L."/>
        </authorList>
    </citation>
    <scope>NUCLEOTIDE SEQUENCE [LARGE SCALE GENOMIC DNA]</scope>
    <source>
        <strain evidence="4">cv. MN47</strain>
    </source>
</reference>
<organism evidence="4">
    <name type="scientific">Arabidopsis lyrata subsp. lyrata</name>
    <name type="common">Lyre-leaved rock-cress</name>
    <dbReference type="NCBI Taxonomy" id="81972"/>
    <lineage>
        <taxon>Eukaryota</taxon>
        <taxon>Viridiplantae</taxon>
        <taxon>Streptophyta</taxon>
        <taxon>Embryophyta</taxon>
        <taxon>Tracheophyta</taxon>
        <taxon>Spermatophyta</taxon>
        <taxon>Magnoliopsida</taxon>
        <taxon>eudicotyledons</taxon>
        <taxon>Gunneridae</taxon>
        <taxon>Pentapetalae</taxon>
        <taxon>rosids</taxon>
        <taxon>malvids</taxon>
        <taxon>Brassicales</taxon>
        <taxon>Brassicaceae</taxon>
        <taxon>Camelineae</taxon>
        <taxon>Arabidopsis</taxon>
    </lineage>
</organism>
<feature type="domain" description="Transketolase-like pyrimidine-binding" evidence="2">
    <location>
        <begin position="34"/>
        <end position="66"/>
    </location>
</feature>
<dbReference type="InterPro" id="IPR029061">
    <property type="entry name" value="THDP-binding"/>
</dbReference>
<dbReference type="HOGENOM" id="CLU_2743461_0_0_1"/>
<dbReference type="Pfam" id="PF02779">
    <property type="entry name" value="Transket_pyr"/>
    <property type="match status" value="1"/>
</dbReference>
<dbReference type="Gramene" id="scaffold_300422.1">
    <property type="protein sequence ID" value="scaffold_300422.1"/>
    <property type="gene ID" value="scaffold_300422.1"/>
</dbReference>
<evidence type="ECO:0000313" key="3">
    <source>
        <dbReference type="EMBL" id="EFH58596.1"/>
    </source>
</evidence>
<dbReference type="GO" id="GO:0004802">
    <property type="term" value="F:transketolase activity"/>
    <property type="evidence" value="ECO:0007669"/>
    <property type="project" value="TreeGrafter"/>
</dbReference>
<gene>
    <name evidence="3" type="ORF">ARALYDRAFT_896452</name>
</gene>
<name>D7L229_ARALL</name>
<dbReference type="PANTHER" id="PTHR43522:SF2">
    <property type="entry name" value="TRANSKETOLASE 1-RELATED"/>
    <property type="match status" value="1"/>
</dbReference>
<dbReference type="GO" id="GO:0006098">
    <property type="term" value="P:pentose-phosphate shunt"/>
    <property type="evidence" value="ECO:0007669"/>
    <property type="project" value="TreeGrafter"/>
</dbReference>
<dbReference type="InterPro" id="IPR033247">
    <property type="entry name" value="Transketolase_fam"/>
</dbReference>
<dbReference type="Proteomes" id="UP000008694">
    <property type="component" value="Unassembled WGS sequence"/>
</dbReference>
<dbReference type="GO" id="GO:0005829">
    <property type="term" value="C:cytosol"/>
    <property type="evidence" value="ECO:0007669"/>
    <property type="project" value="TreeGrafter"/>
</dbReference>
<dbReference type="STRING" id="81972.D7L229"/>
<evidence type="ECO:0000313" key="4">
    <source>
        <dbReference type="Proteomes" id="UP000008694"/>
    </source>
</evidence>
<dbReference type="EMBL" id="GL348715">
    <property type="protein sequence ID" value="EFH58596.1"/>
    <property type="molecule type" value="Genomic_DNA"/>
</dbReference>